<reference evidence="2" key="1">
    <citation type="submission" date="2017-04" db="EMBL/GenBank/DDBJ databases">
        <authorList>
            <person name="Varghese N."/>
            <person name="Submissions S."/>
        </authorList>
    </citation>
    <scope>NUCLEOTIDE SEQUENCE [LARGE SCALE GENOMIC DNA]</scope>
    <source>
        <strain evidence="2">FDF-1</strain>
    </source>
</reference>
<protein>
    <recommendedName>
        <fullName evidence="3">Viral late gene transcription factor 3 zinc ribbon domain-containing protein</fullName>
    </recommendedName>
</protein>
<keyword evidence="2" id="KW-1185">Reference proteome</keyword>
<sequence length="59" mass="6861">MFFPHGAVRSDSMNQYDYLLKNCPVCGTDLRENNGYQICECCHYWTQKGQARIDPILIC</sequence>
<accession>A0A1X7MV61</accession>
<evidence type="ECO:0008006" key="3">
    <source>
        <dbReference type="Google" id="ProtNLM"/>
    </source>
</evidence>
<dbReference type="EMBL" id="FXBN01000001">
    <property type="protein sequence ID" value="SMH28749.1"/>
    <property type="molecule type" value="Genomic_DNA"/>
</dbReference>
<dbReference type="AlphaFoldDB" id="A0A1X7MV61"/>
<proteinExistence type="predicted"/>
<name>A0A1X7MV61_9EURY</name>
<dbReference type="Proteomes" id="UP000193969">
    <property type="component" value="Unassembled WGS sequence"/>
</dbReference>
<evidence type="ECO:0000313" key="1">
    <source>
        <dbReference type="EMBL" id="SMH28749.1"/>
    </source>
</evidence>
<organism evidence="1 2">
    <name type="scientific">Methanohalophilus portucalensis FDF-1</name>
    <dbReference type="NCBI Taxonomy" id="523843"/>
    <lineage>
        <taxon>Archaea</taxon>
        <taxon>Methanobacteriati</taxon>
        <taxon>Methanobacteriota</taxon>
        <taxon>Stenosarchaea group</taxon>
        <taxon>Methanomicrobia</taxon>
        <taxon>Methanosarcinales</taxon>
        <taxon>Methanosarcinaceae</taxon>
        <taxon>Methanohalophilus</taxon>
    </lineage>
</organism>
<gene>
    <name evidence="1" type="ORF">SAMN06264941_0083</name>
</gene>
<evidence type="ECO:0000313" key="2">
    <source>
        <dbReference type="Proteomes" id="UP000193969"/>
    </source>
</evidence>